<evidence type="ECO:0000259" key="4">
    <source>
        <dbReference type="Pfam" id="PF16987"/>
    </source>
</evidence>
<dbReference type="SUPFAM" id="SSF47040">
    <property type="entry name" value="Kix domain of CBP (creb binding protein)"/>
    <property type="match status" value="1"/>
</dbReference>
<sequence length="140" mass="15936">MSNWIAEIWAQDQDMGGDADAADWRTQLPEDARQRSINKIMDTLKRHLHFSGEEGIQEHKKIGQEGLQELKKIAIRFEEKTFASATSQSDYLRIISLKMLTLETRSQNPTDNSIQFNAAGNTSQNTHDPGNGDSWYIQNI</sequence>
<feature type="compositionally biased region" description="Polar residues" evidence="3">
    <location>
        <begin position="111"/>
        <end position="128"/>
    </location>
</feature>
<gene>
    <name evidence="5" type="ORF">FPE_LOCUS17524</name>
</gene>
<dbReference type="InterPro" id="IPR044661">
    <property type="entry name" value="MED15a/b/c-like"/>
</dbReference>
<keyword evidence="6" id="KW-1185">Reference proteome</keyword>
<dbReference type="GO" id="GO:0003713">
    <property type="term" value="F:transcription coactivator activity"/>
    <property type="evidence" value="ECO:0007669"/>
    <property type="project" value="InterPro"/>
</dbReference>
<evidence type="ECO:0000256" key="3">
    <source>
        <dbReference type="SAM" id="MobiDB-lite"/>
    </source>
</evidence>
<dbReference type="Proteomes" id="UP000834106">
    <property type="component" value="Chromosome 10"/>
</dbReference>
<feature type="domain" description="Mediator complex subunit 15 KIX" evidence="4">
    <location>
        <begin position="63"/>
        <end position="112"/>
    </location>
</feature>
<dbReference type="InterPro" id="IPR036546">
    <property type="entry name" value="MED15_KIX"/>
</dbReference>
<dbReference type="Pfam" id="PF16987">
    <property type="entry name" value="KIX_2"/>
    <property type="match status" value="1"/>
</dbReference>
<dbReference type="Gene3D" id="1.10.246.20">
    <property type="entry name" value="Coactivator CBP, KIX domain"/>
    <property type="match status" value="1"/>
</dbReference>
<evidence type="ECO:0000256" key="1">
    <source>
        <dbReference type="ARBA" id="ARBA00004123"/>
    </source>
</evidence>
<keyword evidence="2" id="KW-0539">Nucleus</keyword>
<comment type="subcellular location">
    <subcellularLocation>
        <location evidence="1">Nucleus</location>
    </subcellularLocation>
</comment>
<evidence type="ECO:0000313" key="6">
    <source>
        <dbReference type="Proteomes" id="UP000834106"/>
    </source>
</evidence>
<feature type="region of interest" description="Disordered" evidence="3">
    <location>
        <begin position="111"/>
        <end position="140"/>
    </location>
</feature>
<dbReference type="PANTHER" id="PTHR33137:SF4">
    <property type="entry name" value="MEDIATOR OF RNA POLYMERASE II TRANSCRIPTION SUBUNIT 15A-RELATED"/>
    <property type="match status" value="1"/>
</dbReference>
<evidence type="ECO:0000256" key="2">
    <source>
        <dbReference type="ARBA" id="ARBA00023242"/>
    </source>
</evidence>
<evidence type="ECO:0000313" key="5">
    <source>
        <dbReference type="EMBL" id="CAI9770439.1"/>
    </source>
</evidence>
<accession>A0AAD2DYI9</accession>
<name>A0AAD2DYI9_9LAMI</name>
<dbReference type="AlphaFoldDB" id="A0AAD2DYI9"/>
<reference evidence="5" key="1">
    <citation type="submission" date="2023-05" db="EMBL/GenBank/DDBJ databases">
        <authorList>
            <person name="Huff M."/>
        </authorList>
    </citation>
    <scope>NUCLEOTIDE SEQUENCE</scope>
</reference>
<organism evidence="5 6">
    <name type="scientific">Fraxinus pennsylvanica</name>
    <dbReference type="NCBI Taxonomy" id="56036"/>
    <lineage>
        <taxon>Eukaryota</taxon>
        <taxon>Viridiplantae</taxon>
        <taxon>Streptophyta</taxon>
        <taxon>Embryophyta</taxon>
        <taxon>Tracheophyta</taxon>
        <taxon>Spermatophyta</taxon>
        <taxon>Magnoliopsida</taxon>
        <taxon>eudicotyledons</taxon>
        <taxon>Gunneridae</taxon>
        <taxon>Pentapetalae</taxon>
        <taxon>asterids</taxon>
        <taxon>lamiids</taxon>
        <taxon>Lamiales</taxon>
        <taxon>Oleaceae</taxon>
        <taxon>Oleeae</taxon>
        <taxon>Fraxinus</taxon>
    </lineage>
</organism>
<protein>
    <recommendedName>
        <fullName evidence="4">Mediator complex subunit 15 KIX domain-containing protein</fullName>
    </recommendedName>
</protein>
<dbReference type="InterPro" id="IPR036529">
    <property type="entry name" value="KIX_dom_sf"/>
</dbReference>
<dbReference type="PANTHER" id="PTHR33137">
    <property type="entry name" value="MEDIATOR OF RNA POLYMERASE II TRANSCRIPTION SUBUNIT 15A-RELATED"/>
    <property type="match status" value="1"/>
</dbReference>
<proteinExistence type="predicted"/>
<dbReference type="EMBL" id="OU503045">
    <property type="protein sequence ID" value="CAI9770439.1"/>
    <property type="molecule type" value="Genomic_DNA"/>
</dbReference>
<dbReference type="GO" id="GO:0005634">
    <property type="term" value="C:nucleus"/>
    <property type="evidence" value="ECO:0007669"/>
    <property type="project" value="UniProtKB-SubCell"/>
</dbReference>
<dbReference type="GO" id="GO:0031490">
    <property type="term" value="F:chromatin DNA binding"/>
    <property type="evidence" value="ECO:0007669"/>
    <property type="project" value="InterPro"/>
</dbReference>